<protein>
    <submittedName>
        <fullName evidence="4">Lipocalin</fullName>
    </submittedName>
</protein>
<dbReference type="PANTHER" id="PTHR10612">
    <property type="entry name" value="APOLIPOPROTEIN D"/>
    <property type="match status" value="1"/>
</dbReference>
<evidence type="ECO:0000259" key="3">
    <source>
        <dbReference type="Pfam" id="PF08212"/>
    </source>
</evidence>
<reference evidence="4 5" key="1">
    <citation type="journal article" date="2015" name="Int. J. Syst. Evol. Microbiol.">
        <title>Mariniphaga sediminis sp. nov., isolated from coastal sediment.</title>
        <authorList>
            <person name="Wang F.Q."/>
            <person name="Shen Q.Y."/>
            <person name="Chen G.J."/>
            <person name="Du Z.J."/>
        </authorList>
    </citation>
    <scope>NUCLEOTIDE SEQUENCE [LARGE SCALE GENOMIC DNA]</scope>
    <source>
        <strain evidence="4 5">SY21</strain>
    </source>
</reference>
<dbReference type="OrthoDB" id="329806at2"/>
<dbReference type="InterPro" id="IPR022271">
    <property type="entry name" value="Lipocalin_ApoD"/>
</dbReference>
<dbReference type="PROSITE" id="PS00213">
    <property type="entry name" value="LIPOCALIN"/>
    <property type="match status" value="1"/>
</dbReference>
<dbReference type="InterPro" id="IPR012674">
    <property type="entry name" value="Calycin"/>
</dbReference>
<evidence type="ECO:0000256" key="1">
    <source>
        <dbReference type="ARBA" id="ARBA00006889"/>
    </source>
</evidence>
<evidence type="ECO:0000256" key="2">
    <source>
        <dbReference type="PIRNR" id="PIRNR036893"/>
    </source>
</evidence>
<dbReference type="InterPro" id="IPR000566">
    <property type="entry name" value="Lipocln_cytosolic_FA-bd_dom"/>
</dbReference>
<dbReference type="SUPFAM" id="SSF50814">
    <property type="entry name" value="Lipocalins"/>
    <property type="match status" value="1"/>
</dbReference>
<name>A0A399CYD1_9BACT</name>
<evidence type="ECO:0000313" key="4">
    <source>
        <dbReference type="EMBL" id="RIH63492.1"/>
    </source>
</evidence>
<sequence length="188" mass="21810">MRIKKTMAVFTFKKALAISFVLLIGMKGCHSQEEKKINFSTIEHLDLERYMGTWYEIARFDHSFERNLVGVTANYSLRPDGKIKVVNAGYKDSLDGEFKQAEGKAKQPNPDDPGKLKVSFFWIFYADYFILELDEDYQWALIGSSSDKYLWILSRIPAPEQETLDHILALAAQRGYNTDKLIWVKQRK</sequence>
<comment type="caution">
    <text evidence="4">The sequence shown here is derived from an EMBL/GenBank/DDBJ whole genome shotgun (WGS) entry which is preliminary data.</text>
</comment>
<dbReference type="CDD" id="cd19438">
    <property type="entry name" value="lipocalin_Blc-like"/>
    <property type="match status" value="1"/>
</dbReference>
<dbReference type="RefSeq" id="WP_119351609.1">
    <property type="nucleotide sequence ID" value="NZ_QWET01000020.1"/>
</dbReference>
<dbReference type="PIRSF" id="PIRSF036893">
    <property type="entry name" value="Lipocalin_ApoD"/>
    <property type="match status" value="1"/>
</dbReference>
<dbReference type="Proteomes" id="UP000266441">
    <property type="component" value="Unassembled WGS sequence"/>
</dbReference>
<dbReference type="EMBL" id="QWET01000020">
    <property type="protein sequence ID" value="RIH63492.1"/>
    <property type="molecule type" value="Genomic_DNA"/>
</dbReference>
<dbReference type="InterPro" id="IPR047202">
    <property type="entry name" value="Lipocalin_Blc-like_dom"/>
</dbReference>
<comment type="similarity">
    <text evidence="1 2">Belongs to the calycin superfamily. Lipocalin family.</text>
</comment>
<feature type="domain" description="Lipocalin/cytosolic fatty-acid binding" evidence="3">
    <location>
        <begin position="45"/>
        <end position="186"/>
    </location>
</feature>
<organism evidence="4 5">
    <name type="scientific">Mariniphaga sediminis</name>
    <dbReference type="NCBI Taxonomy" id="1628158"/>
    <lineage>
        <taxon>Bacteria</taxon>
        <taxon>Pseudomonadati</taxon>
        <taxon>Bacteroidota</taxon>
        <taxon>Bacteroidia</taxon>
        <taxon>Marinilabiliales</taxon>
        <taxon>Prolixibacteraceae</taxon>
        <taxon>Mariniphaga</taxon>
    </lineage>
</organism>
<keyword evidence="5" id="KW-1185">Reference proteome</keyword>
<dbReference type="GO" id="GO:0006950">
    <property type="term" value="P:response to stress"/>
    <property type="evidence" value="ECO:0007669"/>
    <property type="project" value="UniProtKB-ARBA"/>
</dbReference>
<dbReference type="AlphaFoldDB" id="A0A399CYD1"/>
<dbReference type="PRINTS" id="PR01171">
    <property type="entry name" value="BCTLIPOCALIN"/>
</dbReference>
<dbReference type="Pfam" id="PF08212">
    <property type="entry name" value="Lipocalin_2"/>
    <property type="match status" value="1"/>
</dbReference>
<dbReference type="Gene3D" id="2.40.128.20">
    <property type="match status" value="1"/>
</dbReference>
<dbReference type="PANTHER" id="PTHR10612:SF34">
    <property type="entry name" value="APOLIPOPROTEIN D"/>
    <property type="match status" value="1"/>
</dbReference>
<dbReference type="InterPro" id="IPR022272">
    <property type="entry name" value="Lipocalin_CS"/>
</dbReference>
<gene>
    <name evidence="4" type="ORF">D1164_19655</name>
</gene>
<accession>A0A399CYD1</accession>
<dbReference type="InterPro" id="IPR002446">
    <property type="entry name" value="Lipocalin_bac"/>
</dbReference>
<proteinExistence type="inferred from homology"/>
<evidence type="ECO:0000313" key="5">
    <source>
        <dbReference type="Proteomes" id="UP000266441"/>
    </source>
</evidence>